<evidence type="ECO:0000256" key="4">
    <source>
        <dbReference type="ARBA" id="ARBA00022692"/>
    </source>
</evidence>
<protein>
    <submittedName>
        <fullName evidence="15">Cysteine-rich receptor-like protein kinase 29</fullName>
    </submittedName>
</protein>
<dbReference type="PANTHER" id="PTHR27002">
    <property type="entry name" value="RECEPTOR-LIKE SERINE/THREONINE-PROTEIN KINASE SD1-8"/>
    <property type="match status" value="1"/>
</dbReference>
<keyword evidence="6" id="KW-0677">Repeat</keyword>
<evidence type="ECO:0000256" key="7">
    <source>
        <dbReference type="ARBA" id="ARBA00022741"/>
    </source>
</evidence>
<evidence type="ECO:0000256" key="10">
    <source>
        <dbReference type="ARBA" id="ARBA00022989"/>
    </source>
</evidence>
<evidence type="ECO:0000313" key="16">
    <source>
        <dbReference type="Proteomes" id="UP000237347"/>
    </source>
</evidence>
<sequence>MEASPLFAFYNTGDVSDVEAFNNVLLPLLNILRNRTASGNSTHKSSLQSAPAPNFQTIYALLECTPDLSKLECNGCLQQIQSFIPQCCNGKQGGKFVTPSCDIRFEVYSFYDPSVEPPPSPPPPSPSPPPLVPSAASPPPELPTTTPGRVPAFAGKESNSSRTTIVVVVITISAAALIISICICIYLRKRNPRKKVEIVLTHSSGEAEDEISAWKQWRDGTTSNLVDPALRTDSTTEIMKCIHIGLLCVQENVDKRPTMASVVLMLNSESMSLSVP</sequence>
<dbReference type="EMBL" id="PKMF04000915">
    <property type="protein sequence ID" value="KAK7816838.1"/>
    <property type="molecule type" value="Genomic_DNA"/>
</dbReference>
<keyword evidence="16" id="KW-1185">Reference proteome</keyword>
<dbReference type="AlphaFoldDB" id="A0AAW0IRJ1"/>
<reference evidence="15 16" key="1">
    <citation type="journal article" date="2018" name="Sci. Data">
        <title>The draft genome sequence of cork oak.</title>
        <authorList>
            <person name="Ramos A.M."/>
            <person name="Usie A."/>
            <person name="Barbosa P."/>
            <person name="Barros P.M."/>
            <person name="Capote T."/>
            <person name="Chaves I."/>
            <person name="Simoes F."/>
            <person name="Abreu I."/>
            <person name="Carrasquinho I."/>
            <person name="Faro C."/>
            <person name="Guimaraes J.B."/>
            <person name="Mendonca D."/>
            <person name="Nobrega F."/>
            <person name="Rodrigues L."/>
            <person name="Saibo N.J.M."/>
            <person name="Varela M.C."/>
            <person name="Egas C."/>
            <person name="Matos J."/>
            <person name="Miguel C.M."/>
            <person name="Oliveira M.M."/>
            <person name="Ricardo C.P."/>
            <person name="Goncalves S."/>
        </authorList>
    </citation>
    <scope>NUCLEOTIDE SEQUENCE [LARGE SCALE GENOMIC DNA]</scope>
    <source>
        <strain evidence="16">cv. HL8</strain>
    </source>
</reference>
<comment type="caution">
    <text evidence="15">The sequence shown here is derived from an EMBL/GenBank/DDBJ whole genome shotgun (WGS) entry which is preliminary data.</text>
</comment>
<keyword evidence="10" id="KW-1133">Transmembrane helix</keyword>
<comment type="subcellular location">
    <subcellularLocation>
        <location evidence="1">Membrane</location>
        <topology evidence="1">Single-pass membrane protein</topology>
    </subcellularLocation>
</comment>
<keyword evidence="7" id="KW-0547">Nucleotide-binding</keyword>
<dbReference type="PROSITE" id="PS51473">
    <property type="entry name" value="GNK2"/>
    <property type="match status" value="1"/>
</dbReference>
<keyword evidence="3" id="KW-0808">Transferase</keyword>
<organism evidence="15 16">
    <name type="scientific">Quercus suber</name>
    <name type="common">Cork oak</name>
    <dbReference type="NCBI Taxonomy" id="58331"/>
    <lineage>
        <taxon>Eukaryota</taxon>
        <taxon>Viridiplantae</taxon>
        <taxon>Streptophyta</taxon>
        <taxon>Embryophyta</taxon>
        <taxon>Tracheophyta</taxon>
        <taxon>Spermatophyta</taxon>
        <taxon>Magnoliopsida</taxon>
        <taxon>eudicotyledons</taxon>
        <taxon>Gunneridae</taxon>
        <taxon>Pentapetalae</taxon>
        <taxon>rosids</taxon>
        <taxon>fabids</taxon>
        <taxon>Fagales</taxon>
        <taxon>Fagaceae</taxon>
        <taxon>Quercus</taxon>
    </lineage>
</organism>
<dbReference type="Pfam" id="PF01657">
    <property type="entry name" value="Stress-antifung"/>
    <property type="match status" value="1"/>
</dbReference>
<feature type="compositionally biased region" description="Pro residues" evidence="13">
    <location>
        <begin position="115"/>
        <end position="142"/>
    </location>
</feature>
<keyword evidence="11" id="KW-0472">Membrane</keyword>
<dbReference type="Proteomes" id="UP000237347">
    <property type="component" value="Unassembled WGS sequence"/>
</dbReference>
<evidence type="ECO:0000256" key="9">
    <source>
        <dbReference type="ARBA" id="ARBA00022840"/>
    </source>
</evidence>
<evidence type="ECO:0000256" key="12">
    <source>
        <dbReference type="ARBA" id="ARBA00023170"/>
    </source>
</evidence>
<keyword evidence="9" id="KW-0067">ATP-binding</keyword>
<keyword evidence="4" id="KW-0812">Transmembrane</keyword>
<keyword evidence="8" id="KW-0418">Kinase</keyword>
<evidence type="ECO:0000256" key="3">
    <source>
        <dbReference type="ARBA" id="ARBA00022679"/>
    </source>
</evidence>
<dbReference type="GO" id="GO:0005524">
    <property type="term" value="F:ATP binding"/>
    <property type="evidence" value="ECO:0007669"/>
    <property type="project" value="UniProtKB-KW"/>
</dbReference>
<evidence type="ECO:0000256" key="11">
    <source>
        <dbReference type="ARBA" id="ARBA00023136"/>
    </source>
</evidence>
<dbReference type="GO" id="GO:0005886">
    <property type="term" value="C:plasma membrane"/>
    <property type="evidence" value="ECO:0007669"/>
    <property type="project" value="TreeGrafter"/>
</dbReference>
<dbReference type="GO" id="GO:0004674">
    <property type="term" value="F:protein serine/threonine kinase activity"/>
    <property type="evidence" value="ECO:0007669"/>
    <property type="project" value="UniProtKB-KW"/>
</dbReference>
<dbReference type="Gene3D" id="1.10.510.10">
    <property type="entry name" value="Transferase(Phosphotransferase) domain 1"/>
    <property type="match status" value="1"/>
</dbReference>
<evidence type="ECO:0000256" key="6">
    <source>
        <dbReference type="ARBA" id="ARBA00022737"/>
    </source>
</evidence>
<evidence type="ECO:0000256" key="13">
    <source>
        <dbReference type="SAM" id="MobiDB-lite"/>
    </source>
</evidence>
<dbReference type="CDD" id="cd23509">
    <property type="entry name" value="Gnk2-like"/>
    <property type="match status" value="1"/>
</dbReference>
<keyword evidence="2" id="KW-0723">Serine/threonine-protein kinase</keyword>
<keyword evidence="12" id="KW-0675">Receptor</keyword>
<evidence type="ECO:0000256" key="2">
    <source>
        <dbReference type="ARBA" id="ARBA00022527"/>
    </source>
</evidence>
<dbReference type="PANTHER" id="PTHR27002:SF1104">
    <property type="entry name" value="CYSTEINE-RICH RECEPTOR-LIKE PROTEIN KINASE 27-RELATED"/>
    <property type="match status" value="1"/>
</dbReference>
<accession>A0AAW0IRJ1</accession>
<proteinExistence type="predicted"/>
<evidence type="ECO:0000256" key="1">
    <source>
        <dbReference type="ARBA" id="ARBA00004167"/>
    </source>
</evidence>
<gene>
    <name evidence="15" type="primary">CRK29_4</name>
    <name evidence="15" type="ORF">CFP56_043556</name>
</gene>
<dbReference type="InterPro" id="IPR002902">
    <property type="entry name" value="GNK2"/>
</dbReference>
<evidence type="ECO:0000256" key="5">
    <source>
        <dbReference type="ARBA" id="ARBA00022729"/>
    </source>
</evidence>
<name>A0AAW0IRJ1_QUESU</name>
<keyword evidence="5" id="KW-0732">Signal</keyword>
<dbReference type="InterPro" id="IPR038408">
    <property type="entry name" value="GNK2_sf"/>
</dbReference>
<dbReference type="FunFam" id="3.30.430.20:FF:000002">
    <property type="entry name" value="Cysteine-rich receptor-like protein kinase 10"/>
    <property type="match status" value="1"/>
</dbReference>
<evidence type="ECO:0000259" key="14">
    <source>
        <dbReference type="PROSITE" id="PS51473"/>
    </source>
</evidence>
<evidence type="ECO:0000256" key="8">
    <source>
        <dbReference type="ARBA" id="ARBA00022777"/>
    </source>
</evidence>
<feature type="domain" description="Gnk2-homologous" evidence="14">
    <location>
        <begin position="3"/>
        <end position="110"/>
    </location>
</feature>
<feature type="region of interest" description="Disordered" evidence="13">
    <location>
        <begin position="114"/>
        <end position="156"/>
    </location>
</feature>
<evidence type="ECO:0000313" key="15">
    <source>
        <dbReference type="EMBL" id="KAK7816838.1"/>
    </source>
</evidence>
<dbReference type="Gene3D" id="3.30.430.20">
    <property type="entry name" value="Gnk2 domain, C-X8-C-X2-C motif"/>
    <property type="match status" value="1"/>
</dbReference>